<accession>A0A9N9STS9</accession>
<dbReference type="Gene3D" id="3.40.50.300">
    <property type="entry name" value="P-loop containing nucleotide triphosphate hydrolases"/>
    <property type="match status" value="1"/>
</dbReference>
<keyword evidence="3" id="KW-1185">Reference proteome</keyword>
<gene>
    <name evidence="2" type="ORF">DIABBA_LOCUS3082</name>
</gene>
<feature type="domain" description="Sulfotransferase" evidence="1">
    <location>
        <begin position="80"/>
        <end position="125"/>
    </location>
</feature>
<dbReference type="SUPFAM" id="SSF52540">
    <property type="entry name" value="P-loop containing nucleoside triphosphate hydrolases"/>
    <property type="match status" value="1"/>
</dbReference>
<sequence length="125" mass="14516">MASTPTNIEKVANNNNNNESESKVKIFPYKIQPVEGNNGEEIDLSKGEKTKYLQVGPKKWFYPSGYERQAHDFYNFVARPSDIFVISFPRSGTTWTQEMVWLLSNNLDYKKASQVNLKERFPFLE</sequence>
<evidence type="ECO:0000313" key="3">
    <source>
        <dbReference type="Proteomes" id="UP001153709"/>
    </source>
</evidence>
<dbReference type="EMBL" id="OU898277">
    <property type="protein sequence ID" value="CAG9829241.1"/>
    <property type="molecule type" value="Genomic_DNA"/>
</dbReference>
<evidence type="ECO:0000313" key="2">
    <source>
        <dbReference type="EMBL" id="CAG9829241.1"/>
    </source>
</evidence>
<name>A0A9N9STS9_DIABA</name>
<dbReference type="Pfam" id="PF00685">
    <property type="entry name" value="Sulfotransfer_1"/>
    <property type="match status" value="1"/>
</dbReference>
<protein>
    <recommendedName>
        <fullName evidence="1">Sulfotransferase domain-containing protein</fullName>
    </recommendedName>
</protein>
<proteinExistence type="predicted"/>
<dbReference type="OrthoDB" id="205623at2759"/>
<dbReference type="Proteomes" id="UP001153709">
    <property type="component" value="Chromosome 2"/>
</dbReference>
<dbReference type="InterPro" id="IPR000863">
    <property type="entry name" value="Sulfotransferase_dom"/>
</dbReference>
<dbReference type="InterPro" id="IPR027417">
    <property type="entry name" value="P-loop_NTPase"/>
</dbReference>
<reference evidence="2" key="1">
    <citation type="submission" date="2022-01" db="EMBL/GenBank/DDBJ databases">
        <authorList>
            <person name="King R."/>
        </authorList>
    </citation>
    <scope>NUCLEOTIDE SEQUENCE</scope>
</reference>
<organism evidence="2 3">
    <name type="scientific">Diabrotica balteata</name>
    <name type="common">Banded cucumber beetle</name>
    <dbReference type="NCBI Taxonomy" id="107213"/>
    <lineage>
        <taxon>Eukaryota</taxon>
        <taxon>Metazoa</taxon>
        <taxon>Ecdysozoa</taxon>
        <taxon>Arthropoda</taxon>
        <taxon>Hexapoda</taxon>
        <taxon>Insecta</taxon>
        <taxon>Pterygota</taxon>
        <taxon>Neoptera</taxon>
        <taxon>Endopterygota</taxon>
        <taxon>Coleoptera</taxon>
        <taxon>Polyphaga</taxon>
        <taxon>Cucujiformia</taxon>
        <taxon>Chrysomeloidea</taxon>
        <taxon>Chrysomelidae</taxon>
        <taxon>Galerucinae</taxon>
        <taxon>Diabroticina</taxon>
        <taxon>Diabroticites</taxon>
        <taxon>Diabrotica</taxon>
    </lineage>
</organism>
<dbReference type="AlphaFoldDB" id="A0A9N9STS9"/>
<dbReference type="GO" id="GO:0008146">
    <property type="term" value="F:sulfotransferase activity"/>
    <property type="evidence" value="ECO:0007669"/>
    <property type="project" value="InterPro"/>
</dbReference>
<evidence type="ECO:0000259" key="1">
    <source>
        <dbReference type="Pfam" id="PF00685"/>
    </source>
</evidence>